<feature type="repeat" description="ANK" evidence="3">
    <location>
        <begin position="136"/>
        <end position="168"/>
    </location>
</feature>
<dbReference type="PANTHER" id="PTHR24173:SF74">
    <property type="entry name" value="ANKYRIN REPEAT DOMAIN-CONTAINING PROTEIN 16"/>
    <property type="match status" value="1"/>
</dbReference>
<dbReference type="PANTHER" id="PTHR24173">
    <property type="entry name" value="ANKYRIN REPEAT CONTAINING"/>
    <property type="match status" value="1"/>
</dbReference>
<dbReference type="InterPro" id="IPR002110">
    <property type="entry name" value="Ankyrin_rpt"/>
</dbReference>
<dbReference type="SMART" id="SM00248">
    <property type="entry name" value="ANK"/>
    <property type="match status" value="10"/>
</dbReference>
<name>A0A364L9X1_TALAM</name>
<keyword evidence="1" id="KW-0677">Repeat</keyword>
<dbReference type="STRING" id="1196081.A0A364L9X1"/>
<dbReference type="Pfam" id="PF12796">
    <property type="entry name" value="Ank_2"/>
    <property type="match status" value="2"/>
</dbReference>
<proteinExistence type="predicted"/>
<evidence type="ECO:0000256" key="1">
    <source>
        <dbReference type="ARBA" id="ARBA00022737"/>
    </source>
</evidence>
<accession>A0A364L9X1</accession>
<evidence type="ECO:0000313" key="5">
    <source>
        <dbReference type="Proteomes" id="UP000249363"/>
    </source>
</evidence>
<dbReference type="InterPro" id="IPR036770">
    <property type="entry name" value="Ankyrin_rpt-contain_sf"/>
</dbReference>
<evidence type="ECO:0000256" key="2">
    <source>
        <dbReference type="ARBA" id="ARBA00023043"/>
    </source>
</evidence>
<keyword evidence="2 3" id="KW-0040">ANK repeat</keyword>
<protein>
    <submittedName>
        <fullName evidence="4">Uncharacterized protein</fullName>
    </submittedName>
</protein>
<dbReference type="EMBL" id="MIKG01000020">
    <property type="protein sequence ID" value="RAO72607.1"/>
    <property type="molecule type" value="Genomic_DNA"/>
</dbReference>
<dbReference type="OrthoDB" id="4224437at2759"/>
<evidence type="ECO:0000313" key="4">
    <source>
        <dbReference type="EMBL" id="RAO72607.1"/>
    </source>
</evidence>
<dbReference type="Proteomes" id="UP000249363">
    <property type="component" value="Unassembled WGS sequence"/>
</dbReference>
<gene>
    <name evidence="4" type="ORF">BHQ10_008619</name>
</gene>
<dbReference type="Gene3D" id="1.25.40.20">
    <property type="entry name" value="Ankyrin repeat-containing domain"/>
    <property type="match status" value="2"/>
</dbReference>
<dbReference type="RefSeq" id="XP_040737121.1">
    <property type="nucleotide sequence ID" value="XM_040881444.1"/>
</dbReference>
<evidence type="ECO:0000256" key="3">
    <source>
        <dbReference type="PROSITE-ProRule" id="PRU00023"/>
    </source>
</evidence>
<sequence>MTLDQLGFQKILCLCEDPDFPFQYLQRKHLVDERDNSILYYIIDRRWYFDSAIKNMCRIIGDWGKPGGDFMRTPLFRAPTHHELCQTFLEAGARVNVWETTGGTKSLLSEYTSDLGEEVARRLYTGQPHELSIRDTVLSPLHLASLIGEEKIVRLLLRHGVDPNMYAGALGTPLHYTLNENVVELLIAYGADVNVRNELGYTPLYNAISRCDIFVPTTLAQAGADVDLLYDVDMTLLDIAIERNFADIIVTLAEARCDLNGHPGGIPPLHRAAANANDEIIELLISEGAETAIRHEGRTVLHVADNELTVSRLIAYGADINAKDETGSTPLTLAAEKHHLQLMDVYLMAEAEVSLTHLRENNILEWIVHDGLYHVLRLLVSRCDLRQAMNEDENLLRTAIARHHEAIANLLIREFPDLVVKYGYNGYENLEAAALFSSLDLQKKVEAERKDLWDIVLFLLSNTDREDSMRMLMNALIQLARLGHHVNFPLMVLAAGSDENLDKLEDAITMHSTRWMSDSELFVKPTYEHIETNCSMLQIFLDNGADVSEAAWEEMALDEFHTNMAEVPRLNLLELESEGMVSVYLNGKFAWQLPKKLLSLRVPKAVEEKNVNGEGSIHSGTYRWEIENFSQDAFRLFAEWLYNPRGQLKEPTADTSIKPYLELATFANRYEIETLIPVVNGIVQQSFQNPETMAGMGESYDALEAKSPDRASISARFAALVVGKQMDIPTLKPLLKSADLARDMLLWVTLYHQQGYSNQDVDEIMQWMGQNCQLWMETLEQEVNKSS</sequence>
<dbReference type="AlphaFoldDB" id="A0A364L9X1"/>
<dbReference type="SUPFAM" id="SSF48403">
    <property type="entry name" value="Ankyrin repeat"/>
    <property type="match status" value="1"/>
</dbReference>
<reference evidence="4 5" key="1">
    <citation type="journal article" date="2017" name="Biotechnol. Biofuels">
        <title>Differential beta-glucosidase expression as a function of carbon source availability in Talaromyces amestolkiae: a genomic and proteomic approach.</title>
        <authorList>
            <person name="de Eugenio L.I."/>
            <person name="Mendez-Liter J.A."/>
            <person name="Nieto-Dominguez M."/>
            <person name="Alonso L."/>
            <person name="Gil-Munoz J."/>
            <person name="Barriuso J."/>
            <person name="Prieto A."/>
            <person name="Martinez M.J."/>
        </authorList>
    </citation>
    <scope>NUCLEOTIDE SEQUENCE [LARGE SCALE GENOMIC DNA]</scope>
    <source>
        <strain evidence="4 5">CIB</strain>
    </source>
</reference>
<feature type="repeat" description="ANK" evidence="3">
    <location>
        <begin position="264"/>
        <end position="296"/>
    </location>
</feature>
<dbReference type="PROSITE" id="PS50088">
    <property type="entry name" value="ANK_REPEAT"/>
    <property type="match status" value="2"/>
</dbReference>
<dbReference type="PROSITE" id="PS50297">
    <property type="entry name" value="ANK_REP_REGION"/>
    <property type="match status" value="2"/>
</dbReference>
<keyword evidence="5" id="KW-1185">Reference proteome</keyword>
<organism evidence="4 5">
    <name type="scientific">Talaromyces amestolkiae</name>
    <dbReference type="NCBI Taxonomy" id="1196081"/>
    <lineage>
        <taxon>Eukaryota</taxon>
        <taxon>Fungi</taxon>
        <taxon>Dikarya</taxon>
        <taxon>Ascomycota</taxon>
        <taxon>Pezizomycotina</taxon>
        <taxon>Eurotiomycetes</taxon>
        <taxon>Eurotiomycetidae</taxon>
        <taxon>Eurotiales</taxon>
        <taxon>Trichocomaceae</taxon>
        <taxon>Talaromyces</taxon>
        <taxon>Talaromyces sect. Talaromyces</taxon>
    </lineage>
</organism>
<comment type="caution">
    <text evidence="4">The sequence shown here is derived from an EMBL/GenBank/DDBJ whole genome shotgun (WGS) entry which is preliminary data.</text>
</comment>
<dbReference type="GeneID" id="63797833"/>